<comment type="caution">
    <text evidence="1">The sequence shown here is derived from an EMBL/GenBank/DDBJ whole genome shotgun (WGS) entry which is preliminary data.</text>
</comment>
<gene>
    <name evidence="1" type="ORF">GCM10009864_29570</name>
</gene>
<evidence type="ECO:0000313" key="2">
    <source>
        <dbReference type="Proteomes" id="UP001500994"/>
    </source>
</evidence>
<dbReference type="EMBL" id="BAAARK010000007">
    <property type="protein sequence ID" value="GAA2660528.1"/>
    <property type="molecule type" value="Genomic_DNA"/>
</dbReference>
<sequence length="450" mass="49077">MTFAQPRRVGLPSPARSPRLAILRPDNDLLGLLDADHAKERSYSQPCRDWPEVKSHLAILLAPVGQQGDGDGGVQPERIWGLGIVRPAHETDRDRKVVVTCARSFRGIVPVSGLWCAGGERGNGLSKSIPESGPVTVGAETIFANLRRISSDVEAEVQRLMSLLDEAEGWSEGELRWRDERDALLLFAKIAGLAPNDFSEVRLWGKTAAHGAFISGLRGTAVQSTLDDIRGWAGTRFSSIGETVVRTFVSGGGNRSYDFEVTSITGRRVADGGEGSLDAYYYHVETQTLVVLRYVRPDPNGLFSSDARHRLHQFHSRVRRLPRRARQSAEDYSLLEDPLFLRIHEPVPFTVALHRTSSGAIFPYGQVAAAISASGEISLPGPSVGALTRHLVPTDFARLVRDGWLGARPVPLEVAMDWVEATVDTAGVALVVVDFSRRQRGNGPGIKTSV</sequence>
<organism evidence="1 2">
    <name type="scientific">Streptomyces lunalinharesii</name>
    <dbReference type="NCBI Taxonomy" id="333384"/>
    <lineage>
        <taxon>Bacteria</taxon>
        <taxon>Bacillati</taxon>
        <taxon>Actinomycetota</taxon>
        <taxon>Actinomycetes</taxon>
        <taxon>Kitasatosporales</taxon>
        <taxon>Streptomycetaceae</taxon>
        <taxon>Streptomyces</taxon>
    </lineage>
</organism>
<dbReference type="RefSeq" id="WP_344575594.1">
    <property type="nucleotide sequence ID" value="NZ_BAAARK010000007.1"/>
</dbReference>
<protein>
    <submittedName>
        <fullName evidence="1">Uncharacterized protein</fullName>
    </submittedName>
</protein>
<keyword evidence="2" id="KW-1185">Reference proteome</keyword>
<accession>A0ABN3RWP4</accession>
<name>A0ABN3RWP4_9ACTN</name>
<proteinExistence type="predicted"/>
<dbReference type="Proteomes" id="UP001500994">
    <property type="component" value="Unassembled WGS sequence"/>
</dbReference>
<reference evidence="1 2" key="1">
    <citation type="journal article" date="2019" name="Int. J. Syst. Evol. Microbiol.">
        <title>The Global Catalogue of Microorganisms (GCM) 10K type strain sequencing project: providing services to taxonomists for standard genome sequencing and annotation.</title>
        <authorList>
            <consortium name="The Broad Institute Genomics Platform"/>
            <consortium name="The Broad Institute Genome Sequencing Center for Infectious Disease"/>
            <person name="Wu L."/>
            <person name="Ma J."/>
        </authorList>
    </citation>
    <scope>NUCLEOTIDE SEQUENCE [LARGE SCALE GENOMIC DNA]</scope>
    <source>
        <strain evidence="1 2">JCM 16374</strain>
    </source>
</reference>
<evidence type="ECO:0000313" key="1">
    <source>
        <dbReference type="EMBL" id="GAA2660528.1"/>
    </source>
</evidence>